<evidence type="ECO:0008006" key="3">
    <source>
        <dbReference type="Google" id="ProtNLM"/>
    </source>
</evidence>
<proteinExistence type="predicted"/>
<dbReference type="PANTHER" id="PTHR42716:SF1">
    <property type="entry name" value="SLL0471 PROTEIN"/>
    <property type="match status" value="1"/>
</dbReference>
<protein>
    <recommendedName>
        <fullName evidence="3">FAD-dependent oxidoreductase</fullName>
    </recommendedName>
</protein>
<organism evidence="1 2">
    <name type="scientific">Jeotgalibacillus soli</name>
    <dbReference type="NCBI Taxonomy" id="889306"/>
    <lineage>
        <taxon>Bacteria</taxon>
        <taxon>Bacillati</taxon>
        <taxon>Bacillota</taxon>
        <taxon>Bacilli</taxon>
        <taxon>Bacillales</taxon>
        <taxon>Caryophanaceae</taxon>
        <taxon>Jeotgalibacillus</taxon>
    </lineage>
</organism>
<sequence length="523" mass="58268">MKWDVVIAGGGLGGCAAALAACRGKLRVLLIEETDWLGGQSSAQGVPPDEHPWIEEFGCTASYREYRDRIRSHYLNKTPVLASAKSSQFNPGEALVSKICHEPGVSAEVLLEMLKPHVNEGLLTIKLNTRILAGERRERNAVALELIHENNQSRVEAPYFIDATETGELLALLDLPYRTGAEAKSETGEPHARETADPLDIQAFTYVLAMEHRPGESHVIEKPEMYDYWKSCKPDIWPDAMLSFYAPHPHTGEKRPYSLFGEDGHFPLWTYRRCYSATQFEQGESGDISLMNWPQNDYFFGNIYDVSEEEKEKHIYRAKQLSLSLLYWLQTEAPLPDGGIGYPGLRLRMDVFNTEDGLAKAPYIRESRRMNAHVTVKEQDVSPSFHPEGLGTRFNDSVGIGSYSIDLHPSMSGNNYLDIPALPFHIPLGALIPVDADNVLGACKNIGTTHITNGCFRLHPVEWNIGEAAGEAVSYALQHHLLASAIREDEGHLTAFQQQLTDHGVEIDWPDGFKVTAETASRG</sequence>
<dbReference type="PATRIC" id="fig|889306.3.peg.1331"/>
<dbReference type="Gene3D" id="3.50.50.60">
    <property type="entry name" value="FAD/NAD(P)-binding domain"/>
    <property type="match status" value="1"/>
</dbReference>
<dbReference type="STRING" id="889306.KP78_13220"/>
<dbReference type="SUPFAM" id="SSF51905">
    <property type="entry name" value="FAD/NAD(P)-binding domain"/>
    <property type="match status" value="1"/>
</dbReference>
<dbReference type="PANTHER" id="PTHR42716">
    <property type="entry name" value="L-ASPARTATE OXIDASE"/>
    <property type="match status" value="1"/>
</dbReference>
<evidence type="ECO:0000313" key="1">
    <source>
        <dbReference type="EMBL" id="KIL49854.1"/>
    </source>
</evidence>
<dbReference type="Pfam" id="PF12831">
    <property type="entry name" value="FAD_oxidored"/>
    <property type="match status" value="1"/>
</dbReference>
<dbReference type="GO" id="GO:0008734">
    <property type="term" value="F:L-aspartate oxidase activity"/>
    <property type="evidence" value="ECO:0007669"/>
    <property type="project" value="InterPro"/>
</dbReference>
<accession>A0A0C2S749</accession>
<dbReference type="InterPro" id="IPR036188">
    <property type="entry name" value="FAD/NAD-bd_sf"/>
</dbReference>
<dbReference type="AlphaFoldDB" id="A0A0C2S749"/>
<dbReference type="EMBL" id="JXRP01000009">
    <property type="protein sequence ID" value="KIL49854.1"/>
    <property type="molecule type" value="Genomic_DNA"/>
</dbReference>
<gene>
    <name evidence="1" type="ORF">KP78_13220</name>
</gene>
<evidence type="ECO:0000313" key="2">
    <source>
        <dbReference type="Proteomes" id="UP000031938"/>
    </source>
</evidence>
<name>A0A0C2S749_9BACL</name>
<keyword evidence="2" id="KW-1185">Reference proteome</keyword>
<dbReference type="GO" id="GO:0009435">
    <property type="term" value="P:NAD+ biosynthetic process"/>
    <property type="evidence" value="ECO:0007669"/>
    <property type="project" value="InterPro"/>
</dbReference>
<dbReference type="InterPro" id="IPR005288">
    <property type="entry name" value="NadB"/>
</dbReference>
<comment type="caution">
    <text evidence="1">The sequence shown here is derived from an EMBL/GenBank/DDBJ whole genome shotgun (WGS) entry which is preliminary data.</text>
</comment>
<dbReference type="Proteomes" id="UP000031938">
    <property type="component" value="Unassembled WGS sequence"/>
</dbReference>
<dbReference type="PROSITE" id="PS51257">
    <property type="entry name" value="PROKAR_LIPOPROTEIN"/>
    <property type="match status" value="1"/>
</dbReference>
<reference evidence="1 2" key="1">
    <citation type="submission" date="2015-01" db="EMBL/GenBank/DDBJ databases">
        <title>Genome sequencing of Jeotgalibacillus soli.</title>
        <authorList>
            <person name="Goh K.M."/>
            <person name="Chan K.-G."/>
            <person name="Yaakop A.S."/>
            <person name="Ee R."/>
            <person name="Gan H.M."/>
            <person name="Chan C.S."/>
        </authorList>
    </citation>
    <scope>NUCLEOTIDE SEQUENCE [LARGE SCALE GENOMIC DNA]</scope>
    <source>
        <strain evidence="1 2">P9</strain>
    </source>
</reference>